<dbReference type="Proteomes" id="UP000189703">
    <property type="component" value="Unplaced"/>
</dbReference>
<reference evidence="2" key="1">
    <citation type="submission" date="2025-08" db="UniProtKB">
        <authorList>
            <consortium name="RefSeq"/>
        </authorList>
    </citation>
    <scope>IDENTIFICATION</scope>
</reference>
<dbReference type="GeneID" id="104590708"/>
<dbReference type="AlphaFoldDB" id="A0A1U7Z3I5"/>
<dbReference type="PANTHER" id="PTHR37610">
    <property type="entry name" value="CCHC-TYPE DOMAIN-CONTAINING PROTEIN"/>
    <property type="match status" value="1"/>
</dbReference>
<keyword evidence="1" id="KW-1185">Reference proteome</keyword>
<dbReference type="KEGG" id="nnu:104590708"/>
<dbReference type="PANTHER" id="PTHR37610:SF77">
    <property type="entry name" value="INTEGRASE CATALYTIC DOMAIN-CONTAINING PROTEIN"/>
    <property type="match status" value="1"/>
</dbReference>
<dbReference type="OrthoDB" id="1706811at2759"/>
<proteinExistence type="predicted"/>
<sequence length="131" mass="15402">MDVMPGKFDGTNYSMWKFHFDFFVEGKGLEGYLNGTVTKQDETEVKAFQQWKLDNGKLVFWILISIVPHVSVPMRRMRTANEMNTYMKKVYHQSNMSRHYQIESEIFAYSQGDKKIQEYYAANLTCGLNMT</sequence>
<dbReference type="eggNOG" id="KOG0017">
    <property type="taxonomic scope" value="Eukaryota"/>
</dbReference>
<organism evidence="1 2">
    <name type="scientific">Nelumbo nucifera</name>
    <name type="common">Sacred lotus</name>
    <dbReference type="NCBI Taxonomy" id="4432"/>
    <lineage>
        <taxon>Eukaryota</taxon>
        <taxon>Viridiplantae</taxon>
        <taxon>Streptophyta</taxon>
        <taxon>Embryophyta</taxon>
        <taxon>Tracheophyta</taxon>
        <taxon>Spermatophyta</taxon>
        <taxon>Magnoliopsida</taxon>
        <taxon>Proteales</taxon>
        <taxon>Nelumbonaceae</taxon>
        <taxon>Nelumbo</taxon>
    </lineage>
</organism>
<gene>
    <name evidence="2" type="primary">LOC104590708</name>
</gene>
<name>A0A1U7Z3I5_NELNU</name>
<evidence type="ECO:0000313" key="2">
    <source>
        <dbReference type="RefSeq" id="XP_010247743.1"/>
    </source>
</evidence>
<evidence type="ECO:0000313" key="1">
    <source>
        <dbReference type="Proteomes" id="UP000189703"/>
    </source>
</evidence>
<dbReference type="OMA" id="ELWGHIG"/>
<dbReference type="InParanoid" id="A0A1U7Z3I5"/>
<accession>A0A1U7Z3I5</accession>
<protein>
    <submittedName>
        <fullName evidence="2">Uncharacterized protein LOC104590708</fullName>
    </submittedName>
</protein>
<dbReference type="RefSeq" id="XP_010247743.1">
    <property type="nucleotide sequence ID" value="XM_010249441.1"/>
</dbReference>